<dbReference type="InterPro" id="IPR000064">
    <property type="entry name" value="NLP_P60_dom"/>
</dbReference>
<dbReference type="GO" id="GO:0008234">
    <property type="term" value="F:cysteine-type peptidase activity"/>
    <property type="evidence" value="ECO:0007669"/>
    <property type="project" value="UniProtKB-KW"/>
</dbReference>
<feature type="compositionally biased region" description="Low complexity" evidence="6">
    <location>
        <begin position="241"/>
        <end position="252"/>
    </location>
</feature>
<dbReference type="PROSITE" id="PS51935">
    <property type="entry name" value="NLPC_P60"/>
    <property type="match status" value="1"/>
</dbReference>
<keyword evidence="5" id="KW-0175">Coiled coil</keyword>
<dbReference type="Pfam" id="PF00877">
    <property type="entry name" value="NLPC_P60"/>
    <property type="match status" value="1"/>
</dbReference>
<proteinExistence type="inferred from homology"/>
<evidence type="ECO:0000313" key="10">
    <source>
        <dbReference type="Proteomes" id="UP000538929"/>
    </source>
</evidence>
<evidence type="ECO:0000259" key="8">
    <source>
        <dbReference type="PROSITE" id="PS51935"/>
    </source>
</evidence>
<gene>
    <name evidence="9" type="ORF">FNQ90_12830</name>
</gene>
<keyword evidence="3" id="KW-0378">Hydrolase</keyword>
<dbReference type="RefSeq" id="WP_182606515.1">
    <property type="nucleotide sequence ID" value="NZ_VKHT01000357.1"/>
</dbReference>
<keyword evidence="4" id="KW-0788">Thiol protease</keyword>
<dbReference type="PANTHER" id="PTHR47359">
    <property type="entry name" value="PEPTIDOGLYCAN DL-ENDOPEPTIDASE CWLO"/>
    <property type="match status" value="1"/>
</dbReference>
<feature type="region of interest" description="Disordered" evidence="6">
    <location>
        <begin position="44"/>
        <end position="67"/>
    </location>
</feature>
<evidence type="ECO:0000256" key="7">
    <source>
        <dbReference type="SAM" id="SignalP"/>
    </source>
</evidence>
<sequence>MASHRRPASVRGRLAPSRWGRAVALSAALSATTGALAVLGSAPVAAAPGTGTPGDGAEGAEPPPGDSATARALLDDTVIEAGRAVEEYNRVSERVGELTTEVERLRDRLARDRERVNRKREALGGIAGAQYRSGGMDPSLALLLSPDPDAYLTGAAVWERLSGRRTEELRELRRLLRGMEQRREETVEAVEELEERRAELARRKQEVRRKLAGARERLERLTAEEETRERASRSGEREDPAAPAEGADGPVSGRAAAAVAAARNAVGRPYVWGANGPHGFDCSGLTQWAWARAGASLPRTSQAQAGAGRRVDLAHIQPGDVVVYRPDAGHVGLYVGAGRVVHAPYPGANVREDPLGMMPISAVVRP</sequence>
<evidence type="ECO:0000256" key="2">
    <source>
        <dbReference type="ARBA" id="ARBA00022670"/>
    </source>
</evidence>
<name>A0A7W3TE11_9ACTN</name>
<dbReference type="AlphaFoldDB" id="A0A7W3TE11"/>
<feature type="domain" description="NlpC/P60" evidence="8">
    <location>
        <begin position="252"/>
        <end position="366"/>
    </location>
</feature>
<keyword evidence="7" id="KW-0732">Signal</keyword>
<feature type="chain" id="PRO_5039170054" description="NlpC/P60 domain-containing protein" evidence="7">
    <location>
        <begin position="38"/>
        <end position="366"/>
    </location>
</feature>
<reference evidence="10" key="1">
    <citation type="submission" date="2019-10" db="EMBL/GenBank/DDBJ databases">
        <title>Streptomyces sp. nov., a novel actinobacterium isolated from alkaline environment.</title>
        <authorList>
            <person name="Golinska P."/>
        </authorList>
    </citation>
    <scope>NUCLEOTIDE SEQUENCE [LARGE SCALE GENOMIC DNA]</scope>
    <source>
        <strain evidence="10">DSM 42118</strain>
    </source>
</reference>
<feature type="coiled-coil region" evidence="5">
    <location>
        <begin position="88"/>
        <end position="122"/>
    </location>
</feature>
<accession>A0A7W3TE11</accession>
<organism evidence="9 10">
    <name type="scientific">Streptomyces alkaliphilus</name>
    <dbReference type="NCBI Taxonomy" id="1472722"/>
    <lineage>
        <taxon>Bacteria</taxon>
        <taxon>Bacillati</taxon>
        <taxon>Actinomycetota</taxon>
        <taxon>Actinomycetes</taxon>
        <taxon>Kitasatosporales</taxon>
        <taxon>Streptomycetaceae</taxon>
        <taxon>Streptomyces</taxon>
    </lineage>
</organism>
<dbReference type="SUPFAM" id="SSF54001">
    <property type="entry name" value="Cysteine proteinases"/>
    <property type="match status" value="1"/>
</dbReference>
<evidence type="ECO:0000256" key="3">
    <source>
        <dbReference type="ARBA" id="ARBA00022801"/>
    </source>
</evidence>
<evidence type="ECO:0000256" key="4">
    <source>
        <dbReference type="ARBA" id="ARBA00022807"/>
    </source>
</evidence>
<dbReference type="PANTHER" id="PTHR47359:SF3">
    <property type="entry name" value="NLP_P60 DOMAIN-CONTAINING PROTEIN-RELATED"/>
    <property type="match status" value="1"/>
</dbReference>
<comment type="similarity">
    <text evidence="1">Belongs to the peptidase C40 family.</text>
</comment>
<keyword evidence="2" id="KW-0645">Protease</keyword>
<keyword evidence="10" id="KW-1185">Reference proteome</keyword>
<evidence type="ECO:0000256" key="6">
    <source>
        <dbReference type="SAM" id="MobiDB-lite"/>
    </source>
</evidence>
<dbReference type="Proteomes" id="UP000538929">
    <property type="component" value="Unassembled WGS sequence"/>
</dbReference>
<dbReference type="EMBL" id="VKHT01000357">
    <property type="protein sequence ID" value="MBB0244967.1"/>
    <property type="molecule type" value="Genomic_DNA"/>
</dbReference>
<dbReference type="Gene3D" id="3.90.1720.10">
    <property type="entry name" value="endopeptidase domain like (from Nostoc punctiforme)"/>
    <property type="match status" value="1"/>
</dbReference>
<evidence type="ECO:0000313" key="9">
    <source>
        <dbReference type="EMBL" id="MBB0244967.1"/>
    </source>
</evidence>
<feature type="compositionally biased region" description="Basic and acidic residues" evidence="6">
    <location>
        <begin position="219"/>
        <end position="240"/>
    </location>
</feature>
<evidence type="ECO:0000256" key="5">
    <source>
        <dbReference type="SAM" id="Coils"/>
    </source>
</evidence>
<feature type="region of interest" description="Disordered" evidence="6">
    <location>
        <begin position="219"/>
        <end position="252"/>
    </location>
</feature>
<evidence type="ECO:0000256" key="1">
    <source>
        <dbReference type="ARBA" id="ARBA00007074"/>
    </source>
</evidence>
<comment type="caution">
    <text evidence="9">The sequence shown here is derived from an EMBL/GenBank/DDBJ whole genome shotgun (WGS) entry which is preliminary data.</text>
</comment>
<dbReference type="InterPro" id="IPR038765">
    <property type="entry name" value="Papain-like_cys_pep_sf"/>
</dbReference>
<dbReference type="GO" id="GO:0006508">
    <property type="term" value="P:proteolysis"/>
    <property type="evidence" value="ECO:0007669"/>
    <property type="project" value="UniProtKB-KW"/>
</dbReference>
<protein>
    <recommendedName>
        <fullName evidence="8">NlpC/P60 domain-containing protein</fullName>
    </recommendedName>
</protein>
<feature type="signal peptide" evidence="7">
    <location>
        <begin position="1"/>
        <end position="37"/>
    </location>
</feature>
<dbReference type="InterPro" id="IPR051794">
    <property type="entry name" value="PG_Endopeptidase_C40"/>
</dbReference>